<evidence type="ECO:0000313" key="1">
    <source>
        <dbReference type="EMBL" id="KAH9637648.1"/>
    </source>
</evidence>
<proteinExistence type="predicted"/>
<dbReference type="PANTHER" id="PTHR24274:SF1">
    <property type="entry name" value="CILIA- AND FLAGELLA-ASSOCIATED PROTEIN 161"/>
    <property type="match status" value="1"/>
</dbReference>
<dbReference type="AlphaFoldDB" id="A0A922MJH3"/>
<dbReference type="GO" id="GO:0060271">
    <property type="term" value="P:cilium assembly"/>
    <property type="evidence" value="ECO:0007669"/>
    <property type="project" value="TreeGrafter"/>
</dbReference>
<evidence type="ECO:0000313" key="2">
    <source>
        <dbReference type="Proteomes" id="UP000814243"/>
    </source>
</evidence>
<dbReference type="GO" id="GO:0031514">
    <property type="term" value="C:motile cilium"/>
    <property type="evidence" value="ECO:0007669"/>
    <property type="project" value="TreeGrafter"/>
</dbReference>
<dbReference type="Pfam" id="PF24569">
    <property type="entry name" value="CFAP161"/>
    <property type="match status" value="1"/>
</dbReference>
<sequence length="221" mass="25214">MTYNNSVLIGNWSEERLKNEYEFKLFLRKRDRRELLLQRSRTLFSNLLRERPMAISGTNVLYGFNVQVVASDMPASPKMVGGKQNYGLAMSILVMDRQVDYMQNITDGCLMTLSPITTPCCRNTFVIISAKDENIRGKKMKYGDEFLLRAENYGDPTTGAKLIIKNCVSDTSLCVMNQNWMQTFFGAECGVNCRDHVDIHGRFTAENIFTLVSDVETKTKD</sequence>
<accession>A0A922MJH3</accession>
<dbReference type="EMBL" id="JACEFF010000438">
    <property type="protein sequence ID" value="KAH9637648.1"/>
    <property type="molecule type" value="Genomic_DNA"/>
</dbReference>
<dbReference type="InterPro" id="IPR055325">
    <property type="entry name" value="CF161"/>
</dbReference>
<dbReference type="Proteomes" id="UP000814243">
    <property type="component" value="Unassembled WGS sequence"/>
</dbReference>
<name>A0A922MJH3_SPOEX</name>
<organism evidence="1 2">
    <name type="scientific">Spodoptera exigua</name>
    <name type="common">Beet armyworm</name>
    <name type="synonym">Noctua fulgens</name>
    <dbReference type="NCBI Taxonomy" id="7107"/>
    <lineage>
        <taxon>Eukaryota</taxon>
        <taxon>Metazoa</taxon>
        <taxon>Ecdysozoa</taxon>
        <taxon>Arthropoda</taxon>
        <taxon>Hexapoda</taxon>
        <taxon>Insecta</taxon>
        <taxon>Pterygota</taxon>
        <taxon>Neoptera</taxon>
        <taxon>Endopterygota</taxon>
        <taxon>Lepidoptera</taxon>
        <taxon>Glossata</taxon>
        <taxon>Ditrysia</taxon>
        <taxon>Noctuoidea</taxon>
        <taxon>Noctuidae</taxon>
        <taxon>Amphipyrinae</taxon>
        <taxon>Spodoptera</taxon>
    </lineage>
</organism>
<dbReference type="PANTHER" id="PTHR24274">
    <property type="entry name" value="CILIA- AND FLAGELLA-ASSOCIATED PROTEIN 161"/>
    <property type="match status" value="1"/>
</dbReference>
<gene>
    <name evidence="1" type="ORF">HF086_009316</name>
</gene>
<comment type="caution">
    <text evidence="1">The sequence shown here is derived from an EMBL/GenBank/DDBJ whole genome shotgun (WGS) entry which is preliminary data.</text>
</comment>
<reference evidence="1" key="1">
    <citation type="journal article" date="2021" name="G3 (Bethesda)">
        <title>Genome and transcriptome analysis of the beet armyworm Spodoptera exigua reveals targets for pest control. .</title>
        <authorList>
            <person name="Simon S."/>
            <person name="Breeschoten T."/>
            <person name="Jansen H.J."/>
            <person name="Dirks R.P."/>
            <person name="Schranz M.E."/>
            <person name="Ros V.I.D."/>
        </authorList>
    </citation>
    <scope>NUCLEOTIDE SEQUENCE</scope>
    <source>
        <strain evidence="1">TB_SE_WUR_2020</strain>
    </source>
</reference>
<protein>
    <submittedName>
        <fullName evidence="1">Uncharacterized protein</fullName>
    </submittedName>
</protein>